<dbReference type="PANTHER" id="PTHR40129:SF2">
    <property type="entry name" value="KETOPANTOATE REDUCTASE N-TERMINAL DOMAIN-CONTAINING PROTEIN"/>
    <property type="match status" value="1"/>
</dbReference>
<accession>A0AA40K9C9</accession>
<dbReference type="Proteomes" id="UP001172155">
    <property type="component" value="Unassembled WGS sequence"/>
</dbReference>
<dbReference type="SUPFAM" id="SSF51735">
    <property type="entry name" value="NAD(P)-binding Rossmann-fold domains"/>
    <property type="match status" value="1"/>
</dbReference>
<evidence type="ECO:0000313" key="1">
    <source>
        <dbReference type="EMBL" id="KAK0750257.1"/>
    </source>
</evidence>
<proteinExistence type="predicted"/>
<keyword evidence="2" id="KW-1185">Reference proteome</keyword>
<evidence type="ECO:0000313" key="2">
    <source>
        <dbReference type="Proteomes" id="UP001172155"/>
    </source>
</evidence>
<dbReference type="InterPro" id="IPR036291">
    <property type="entry name" value="NAD(P)-bd_dom_sf"/>
</dbReference>
<protein>
    <submittedName>
        <fullName evidence="1">Uncharacterized protein</fullName>
    </submittedName>
</protein>
<sequence>MEELDLLILGAGWTATFLIPLLTQHRTDLSFAATTTDGRRVADHPTLPFRFDPADTSNLAALPRARHILITFPLKGPGPSAALVRAYTAAHTRGATPAKTPFRFIQLGSTGIWQPNGPTLGGQDPWISRHSPYDTSNPRAVAEDELLGLGGVVLNLSGLWGGARDPRSWVGRVGATKDAVKGKKSLHLVHGEDVARGVVGVVDAGEWRGGERWMVTDGFVYDWWALMAGWVWELMREEGVKALPRGMEVLGRCYDAGEFWKWVGVAPTRGGLGVGL</sequence>
<dbReference type="AlphaFoldDB" id="A0AA40K9C9"/>
<name>A0AA40K9C9_9PEZI</name>
<gene>
    <name evidence="1" type="ORF">B0T18DRAFT_437512</name>
</gene>
<dbReference type="Gene3D" id="3.40.50.720">
    <property type="entry name" value="NAD(P)-binding Rossmann-like Domain"/>
    <property type="match status" value="1"/>
</dbReference>
<comment type="caution">
    <text evidence="1">The sequence shown here is derived from an EMBL/GenBank/DDBJ whole genome shotgun (WGS) entry which is preliminary data.</text>
</comment>
<dbReference type="EMBL" id="JAUKUD010000003">
    <property type="protein sequence ID" value="KAK0750257.1"/>
    <property type="molecule type" value="Genomic_DNA"/>
</dbReference>
<dbReference type="PANTHER" id="PTHR40129">
    <property type="entry name" value="KETOPANTOATE REDUCTASE N-TERMINAL DOMAIN-CONTAINING PROTEIN"/>
    <property type="match status" value="1"/>
</dbReference>
<reference evidence="1" key="1">
    <citation type="submission" date="2023-06" db="EMBL/GenBank/DDBJ databases">
        <title>Genome-scale phylogeny and comparative genomics of the fungal order Sordariales.</title>
        <authorList>
            <consortium name="Lawrence Berkeley National Laboratory"/>
            <person name="Hensen N."/>
            <person name="Bonometti L."/>
            <person name="Westerberg I."/>
            <person name="Brannstrom I.O."/>
            <person name="Guillou S."/>
            <person name="Cros-Aarteil S."/>
            <person name="Calhoun S."/>
            <person name="Haridas S."/>
            <person name="Kuo A."/>
            <person name="Mondo S."/>
            <person name="Pangilinan J."/>
            <person name="Riley R."/>
            <person name="LaButti K."/>
            <person name="Andreopoulos B."/>
            <person name="Lipzen A."/>
            <person name="Chen C."/>
            <person name="Yanf M."/>
            <person name="Daum C."/>
            <person name="Ng V."/>
            <person name="Clum A."/>
            <person name="Steindorff A."/>
            <person name="Ohm R."/>
            <person name="Martin F."/>
            <person name="Silar P."/>
            <person name="Natvig D."/>
            <person name="Lalanne C."/>
            <person name="Gautier V."/>
            <person name="Ament-velasquez S.L."/>
            <person name="Kruys A."/>
            <person name="Hutchinson M.I."/>
            <person name="Powell A.J."/>
            <person name="Barry K."/>
            <person name="Miller A.N."/>
            <person name="Grigoriev I.V."/>
            <person name="Debuchy R."/>
            <person name="Gladieux P."/>
            <person name="Thoren M.H."/>
            <person name="Johannesson H."/>
        </authorList>
    </citation>
    <scope>NUCLEOTIDE SEQUENCE</scope>
    <source>
        <strain evidence="1">SMH3187-1</strain>
    </source>
</reference>
<organism evidence="1 2">
    <name type="scientific">Schizothecium vesticola</name>
    <dbReference type="NCBI Taxonomy" id="314040"/>
    <lineage>
        <taxon>Eukaryota</taxon>
        <taxon>Fungi</taxon>
        <taxon>Dikarya</taxon>
        <taxon>Ascomycota</taxon>
        <taxon>Pezizomycotina</taxon>
        <taxon>Sordariomycetes</taxon>
        <taxon>Sordariomycetidae</taxon>
        <taxon>Sordariales</taxon>
        <taxon>Schizotheciaceae</taxon>
        <taxon>Schizothecium</taxon>
    </lineage>
</organism>